<evidence type="ECO:0000313" key="2">
    <source>
        <dbReference type="EMBL" id="MBB4286080.1"/>
    </source>
</evidence>
<dbReference type="InterPro" id="IPR010982">
    <property type="entry name" value="Lambda_DNA-bd_dom_sf"/>
</dbReference>
<accession>A0A7W6WKG3</accession>
<dbReference type="InterPro" id="IPR010359">
    <property type="entry name" value="IrrE_HExxH"/>
</dbReference>
<sequence length="342" mass="38756">MSILEEKELTVEQFACAIGRSTAVAQKILDGVQVVDSELAQRLSRTLGASDTFWLAREYDYRASLGSPKNTKVASLAELLGRLPLSDMQKFGWIDRAQSKDEKIAACLTFFGVSSLAQWQGRYECAFQQASYRRSTAYASCEIATTAWLRQGEIETEYDKVGDWSPKNLRSKISHFRRLTWYKSPALFLPKLKEFLAECGVKFAVVRAPKGCSASGAVRLISHGTPHIQLSFRFLSDDQFWFSFFHEIGHLLLHYDRMPIFENGGTVEEICEREANEFAANVIVPVQYREEMASLGAARLPIINFAKKIGVAPGLVVGQLQHEGLIDFKQMQHLKRRYRWVN</sequence>
<dbReference type="SUPFAM" id="SSF47413">
    <property type="entry name" value="lambda repressor-like DNA-binding domains"/>
    <property type="match status" value="1"/>
</dbReference>
<dbReference type="GO" id="GO:0003677">
    <property type="term" value="F:DNA binding"/>
    <property type="evidence" value="ECO:0007669"/>
    <property type="project" value="InterPro"/>
</dbReference>
<dbReference type="Gene3D" id="1.10.260.40">
    <property type="entry name" value="lambda repressor-like DNA-binding domains"/>
    <property type="match status" value="1"/>
</dbReference>
<name>A0A7W6WKG3_9PROT</name>
<keyword evidence="3" id="KW-1185">Reference proteome</keyword>
<evidence type="ECO:0000313" key="3">
    <source>
        <dbReference type="Proteomes" id="UP000555728"/>
    </source>
</evidence>
<dbReference type="RefSeq" id="WP_184434391.1">
    <property type="nucleotide sequence ID" value="NZ_JACIGI010000012.1"/>
</dbReference>
<gene>
    <name evidence="2" type="ORF">GGD88_001805</name>
</gene>
<dbReference type="AlphaFoldDB" id="A0A7W6WKG3"/>
<comment type="caution">
    <text evidence="2">The sequence shown here is derived from an EMBL/GenBank/DDBJ whole genome shotgun (WGS) entry which is preliminary data.</text>
</comment>
<evidence type="ECO:0000259" key="1">
    <source>
        <dbReference type="Pfam" id="PF06114"/>
    </source>
</evidence>
<dbReference type="Pfam" id="PF06114">
    <property type="entry name" value="Peptidase_M78"/>
    <property type="match status" value="1"/>
</dbReference>
<dbReference type="EMBL" id="JACIGI010000012">
    <property type="protein sequence ID" value="MBB4286080.1"/>
    <property type="molecule type" value="Genomic_DNA"/>
</dbReference>
<organism evidence="2 3">
    <name type="scientific">Roseospira goensis</name>
    <dbReference type="NCBI Taxonomy" id="391922"/>
    <lineage>
        <taxon>Bacteria</taxon>
        <taxon>Pseudomonadati</taxon>
        <taxon>Pseudomonadota</taxon>
        <taxon>Alphaproteobacteria</taxon>
        <taxon>Rhodospirillales</taxon>
        <taxon>Rhodospirillaceae</taxon>
        <taxon>Roseospira</taxon>
    </lineage>
</organism>
<dbReference type="Proteomes" id="UP000555728">
    <property type="component" value="Unassembled WGS sequence"/>
</dbReference>
<reference evidence="2 3" key="1">
    <citation type="submission" date="2020-08" db="EMBL/GenBank/DDBJ databases">
        <title>Genome sequencing of Purple Non-Sulfur Bacteria from various extreme environments.</title>
        <authorList>
            <person name="Mayer M."/>
        </authorList>
    </citation>
    <scope>NUCLEOTIDE SEQUENCE [LARGE SCALE GENOMIC DNA]</scope>
    <source>
        <strain evidence="2 3">JA135</strain>
    </source>
</reference>
<proteinExistence type="predicted"/>
<protein>
    <submittedName>
        <fullName evidence="2">Plasmid maintenance system antidote protein VapI</fullName>
    </submittedName>
</protein>
<dbReference type="Gene3D" id="1.10.10.2910">
    <property type="match status" value="1"/>
</dbReference>
<feature type="domain" description="IrrE N-terminal-like" evidence="1">
    <location>
        <begin position="211"/>
        <end position="291"/>
    </location>
</feature>